<keyword evidence="3" id="KW-0804">Transcription</keyword>
<protein>
    <recommendedName>
        <fullName evidence="4">HTH araC/xylS-type domain-containing protein</fullName>
    </recommendedName>
</protein>
<dbReference type="PROSITE" id="PS01124">
    <property type="entry name" value="HTH_ARAC_FAMILY_2"/>
    <property type="match status" value="1"/>
</dbReference>
<dbReference type="GO" id="GO:0005829">
    <property type="term" value="C:cytosol"/>
    <property type="evidence" value="ECO:0007669"/>
    <property type="project" value="TreeGrafter"/>
</dbReference>
<dbReference type="Gene3D" id="1.10.10.60">
    <property type="entry name" value="Homeodomain-like"/>
    <property type="match status" value="1"/>
</dbReference>
<dbReference type="Pfam" id="PF12833">
    <property type="entry name" value="HTH_18"/>
    <property type="match status" value="1"/>
</dbReference>
<dbReference type="AlphaFoldDB" id="A0A485LXL5"/>
<dbReference type="EMBL" id="CAADRM010000073">
    <property type="protein sequence ID" value="VFU13205.1"/>
    <property type="molecule type" value="Genomic_DNA"/>
</dbReference>
<dbReference type="SMART" id="SM00342">
    <property type="entry name" value="HTH_ARAC"/>
    <property type="match status" value="1"/>
</dbReference>
<dbReference type="PANTHER" id="PTHR47894:SF1">
    <property type="entry name" value="HTH-TYPE TRANSCRIPTIONAL REGULATOR VQSM"/>
    <property type="match status" value="1"/>
</dbReference>
<feature type="domain" description="HTH araC/xylS-type" evidence="4">
    <location>
        <begin position="249"/>
        <end position="350"/>
    </location>
</feature>
<name>A0A485LXL5_9ZZZZ</name>
<evidence type="ECO:0000256" key="3">
    <source>
        <dbReference type="ARBA" id="ARBA00023163"/>
    </source>
</evidence>
<dbReference type="PANTHER" id="PTHR47894">
    <property type="entry name" value="HTH-TYPE TRANSCRIPTIONAL REGULATOR GADX"/>
    <property type="match status" value="1"/>
</dbReference>
<proteinExistence type="predicted"/>
<sequence>MHVSQPPDLSRIHLKSTDRLNLKRSIYSVIILVEYAKKFNLPAEVLLYGSTLSPSDLGDPEMFISPEEELRIFKRAISLIPDPKIGLEIGRLHNVSTMTRVAIPAMFCDTVLDAIHMMFKYIDLTQTYCKYELTVKGDLAIMSCEELIVFGDLRRFLCERDTVSAYTLFCNVLGAPFILKELKLTYPRPEYAKAYQDIFNCPITFNADRYQVIFDKSYLSQRLPLANALTRETYEKECKRAYARLHEQTSTLDRIHQELLFPHDELPSFGKLARRLNMSTRTLRRHLAAEGISFRSLLHDIRKNKALELISSTDLPIETIAVKLGYKDVANFYHAFKKWTGTTPISYRKARI</sequence>
<evidence type="ECO:0000313" key="5">
    <source>
        <dbReference type="EMBL" id="VFU13205.1"/>
    </source>
</evidence>
<organism evidence="5">
    <name type="scientific">anaerobic digester metagenome</name>
    <dbReference type="NCBI Taxonomy" id="1263854"/>
    <lineage>
        <taxon>unclassified sequences</taxon>
        <taxon>metagenomes</taxon>
        <taxon>ecological metagenomes</taxon>
    </lineage>
</organism>
<dbReference type="SUPFAM" id="SSF46689">
    <property type="entry name" value="Homeodomain-like"/>
    <property type="match status" value="1"/>
</dbReference>
<keyword evidence="2" id="KW-0238">DNA-binding</keyword>
<dbReference type="GO" id="GO:0003700">
    <property type="term" value="F:DNA-binding transcription factor activity"/>
    <property type="evidence" value="ECO:0007669"/>
    <property type="project" value="InterPro"/>
</dbReference>
<evidence type="ECO:0000256" key="2">
    <source>
        <dbReference type="ARBA" id="ARBA00023125"/>
    </source>
</evidence>
<keyword evidence="1" id="KW-0805">Transcription regulation</keyword>
<dbReference type="Pfam" id="PF12625">
    <property type="entry name" value="Arabinose_bd"/>
    <property type="match status" value="1"/>
</dbReference>
<evidence type="ECO:0000256" key="1">
    <source>
        <dbReference type="ARBA" id="ARBA00023015"/>
    </source>
</evidence>
<evidence type="ECO:0000259" key="4">
    <source>
        <dbReference type="PROSITE" id="PS01124"/>
    </source>
</evidence>
<dbReference type="InterPro" id="IPR032687">
    <property type="entry name" value="AraC-type_N"/>
</dbReference>
<gene>
    <name evidence="5" type="ORF">SCFA_1640003</name>
</gene>
<reference evidence="5" key="1">
    <citation type="submission" date="2019-03" db="EMBL/GenBank/DDBJ databases">
        <authorList>
            <person name="Hao L."/>
        </authorList>
    </citation>
    <scope>NUCLEOTIDE SEQUENCE</scope>
</reference>
<accession>A0A485LXL5</accession>
<dbReference type="GO" id="GO:0000976">
    <property type="term" value="F:transcription cis-regulatory region binding"/>
    <property type="evidence" value="ECO:0007669"/>
    <property type="project" value="TreeGrafter"/>
</dbReference>
<dbReference type="InterPro" id="IPR009057">
    <property type="entry name" value="Homeodomain-like_sf"/>
</dbReference>
<dbReference type="InterPro" id="IPR018060">
    <property type="entry name" value="HTH_AraC"/>
</dbReference>